<evidence type="ECO:0000313" key="2">
    <source>
        <dbReference type="Proteomes" id="UP000308133"/>
    </source>
</evidence>
<evidence type="ECO:0000313" key="1">
    <source>
        <dbReference type="EMBL" id="TKX25551.1"/>
    </source>
</evidence>
<comment type="caution">
    <text evidence="1">The sequence shown here is derived from an EMBL/GenBank/DDBJ whole genome shotgun (WGS) entry which is preliminary data.</text>
</comment>
<name>A0A4U7B7A0_9PEZI</name>
<dbReference type="Proteomes" id="UP000308133">
    <property type="component" value="Unassembled WGS sequence"/>
</dbReference>
<reference evidence="1 2" key="1">
    <citation type="submission" date="2018-02" db="EMBL/GenBank/DDBJ databases">
        <title>Draft genome sequences of Elsinoe sp., causing black scab on jojoba.</title>
        <authorList>
            <person name="Stodart B."/>
            <person name="Jeffress S."/>
            <person name="Ash G."/>
            <person name="Arun Chinnappa K."/>
        </authorList>
    </citation>
    <scope>NUCLEOTIDE SEQUENCE [LARGE SCALE GENOMIC DNA]</scope>
    <source>
        <strain evidence="1 2">Hillstone_2</strain>
    </source>
</reference>
<dbReference type="EMBL" id="PTQR01000028">
    <property type="protein sequence ID" value="TKX25551.1"/>
    <property type="molecule type" value="Genomic_DNA"/>
</dbReference>
<gene>
    <name evidence="1" type="ORF">C1H76_2201</name>
</gene>
<protein>
    <submittedName>
        <fullName evidence="1">Uncharacterized protein</fullName>
    </submittedName>
</protein>
<dbReference type="AlphaFoldDB" id="A0A4U7B7A0"/>
<organism evidence="1 2">
    <name type="scientific">Elsinoe australis</name>
    <dbReference type="NCBI Taxonomy" id="40998"/>
    <lineage>
        <taxon>Eukaryota</taxon>
        <taxon>Fungi</taxon>
        <taxon>Dikarya</taxon>
        <taxon>Ascomycota</taxon>
        <taxon>Pezizomycotina</taxon>
        <taxon>Dothideomycetes</taxon>
        <taxon>Dothideomycetidae</taxon>
        <taxon>Myriangiales</taxon>
        <taxon>Elsinoaceae</taxon>
        <taxon>Elsinoe</taxon>
    </lineage>
</organism>
<accession>A0A4U7B7A0</accession>
<proteinExistence type="predicted"/>
<sequence length="197" mass="21925">MATAELQTIAKNSKHLAGKGWPWQGNVDGSGQMPAAYDDVHVDFPWRGLNGHSPMKNIWSKPTSMPALSAEEYSQKLAQHRANTISSEVYKCLIDDCAVGSLSFSCANHLATHIDVHHEDKQSKAIRQAKWVAARERRDFVCTHEGCIHPPFPTGPHLHQHIQNQQLGIHPFLVIGRAAVVPSLRRTLAKDISELYI</sequence>